<accession>A0A6P4E162</accession>
<evidence type="ECO:0000313" key="4">
    <source>
        <dbReference type="RefSeq" id="XP_016971632.1"/>
    </source>
</evidence>
<feature type="domain" description="Rhodanese" evidence="1">
    <location>
        <begin position="40"/>
        <end position="138"/>
    </location>
</feature>
<sequence>MDLLGPAGKSVVIQLANRVKFVLRPITTMATYEQVKDVPNHPEVYLIDVRRKEELEQTGCIPASINIPLDELDKALNLDAAAFKNKYARSKPEKDSKIIFSCRSGNRVLEAEKIAKGLGFCNVVIYKGSWNEWAQKEGL</sequence>
<evidence type="ECO:0000313" key="2">
    <source>
        <dbReference type="EnsemblMetazoa" id="XP_016971632.1"/>
    </source>
</evidence>
<name>A0A6P4E162_DRORH</name>
<dbReference type="CDD" id="cd01519">
    <property type="entry name" value="RHOD_HSP67B2"/>
    <property type="match status" value="1"/>
</dbReference>
<evidence type="ECO:0000259" key="1">
    <source>
        <dbReference type="PROSITE" id="PS50206"/>
    </source>
</evidence>
<keyword evidence="3" id="KW-1185">Reference proteome</keyword>
<dbReference type="PROSITE" id="PS50206">
    <property type="entry name" value="RHODANESE_3"/>
    <property type="match status" value="1"/>
</dbReference>
<dbReference type="SUPFAM" id="SSF52821">
    <property type="entry name" value="Rhodanese/Cell cycle control phosphatase"/>
    <property type="match status" value="1"/>
</dbReference>
<organism evidence="4">
    <name type="scientific">Drosophila rhopaloa</name>
    <name type="common">Fruit fly</name>
    <dbReference type="NCBI Taxonomy" id="1041015"/>
    <lineage>
        <taxon>Eukaryota</taxon>
        <taxon>Metazoa</taxon>
        <taxon>Ecdysozoa</taxon>
        <taxon>Arthropoda</taxon>
        <taxon>Hexapoda</taxon>
        <taxon>Insecta</taxon>
        <taxon>Pterygota</taxon>
        <taxon>Neoptera</taxon>
        <taxon>Endopterygota</taxon>
        <taxon>Diptera</taxon>
        <taxon>Brachycera</taxon>
        <taxon>Muscomorpha</taxon>
        <taxon>Ephydroidea</taxon>
        <taxon>Drosophilidae</taxon>
        <taxon>Drosophila</taxon>
        <taxon>Sophophora</taxon>
    </lineage>
</organism>
<dbReference type="OrthoDB" id="566238at2759"/>
<keyword evidence="4" id="KW-0346">Stress response</keyword>
<gene>
    <name evidence="4" type="primary">LOC108039215</name>
    <name evidence="2" type="synonym">108039215</name>
</gene>
<dbReference type="Proteomes" id="UP001652680">
    <property type="component" value="Unassembled WGS sequence"/>
</dbReference>
<dbReference type="RefSeq" id="XP_016971632.1">
    <property type="nucleotide sequence ID" value="XM_017116143.1"/>
</dbReference>
<dbReference type="PANTHER" id="PTHR44086:SF10">
    <property type="entry name" value="THIOSULFATE SULFURTRANSFERASE_RHODANESE-LIKE DOMAIN-CONTAINING PROTEIN 3"/>
    <property type="match status" value="1"/>
</dbReference>
<evidence type="ECO:0000313" key="3">
    <source>
        <dbReference type="Proteomes" id="UP001652680"/>
    </source>
</evidence>
<dbReference type="Gene3D" id="3.40.250.10">
    <property type="entry name" value="Rhodanese-like domain"/>
    <property type="match status" value="1"/>
</dbReference>
<protein>
    <submittedName>
        <fullName evidence="4">Heat shock protein 67B2</fullName>
    </submittedName>
</protein>
<dbReference type="InterPro" id="IPR001763">
    <property type="entry name" value="Rhodanese-like_dom"/>
</dbReference>
<reference evidence="3" key="1">
    <citation type="journal article" date="2021" name="Elife">
        <title>Highly contiguous assemblies of 101 drosophilid genomes.</title>
        <authorList>
            <person name="Kim B.Y."/>
            <person name="Wang J.R."/>
            <person name="Miller D.E."/>
            <person name="Barmina O."/>
            <person name="Delaney E."/>
            <person name="Thompson A."/>
            <person name="Comeault A.A."/>
            <person name="Peede D."/>
            <person name="D'Agostino E.R."/>
            <person name="Pelaez J."/>
            <person name="Aguilar J.M."/>
            <person name="Haji D."/>
            <person name="Matsunaga T."/>
            <person name="Armstrong E.E."/>
            <person name="Zych M."/>
            <person name="Ogawa Y."/>
            <person name="Stamenkovic-Radak M."/>
            <person name="Jelic M."/>
            <person name="Veselinovic M.S."/>
            <person name="Tanaskovic M."/>
            <person name="Eric P."/>
            <person name="Gao J.J."/>
            <person name="Katoh T.K."/>
            <person name="Toda M.J."/>
            <person name="Watabe H."/>
            <person name="Watada M."/>
            <person name="Davis J.S."/>
            <person name="Moyle L.C."/>
            <person name="Manoli G."/>
            <person name="Bertolini E."/>
            <person name="Kostal V."/>
            <person name="Hawley R.S."/>
            <person name="Takahashi A."/>
            <person name="Jones C.D."/>
            <person name="Price D.K."/>
            <person name="Whiteman N."/>
            <person name="Kopp A."/>
            <person name="Matute D.R."/>
            <person name="Petrov D.A."/>
        </authorList>
    </citation>
    <scope>NUCLEOTIDE SEQUENCE [LARGE SCALE GENOMIC DNA]</scope>
</reference>
<dbReference type="EnsemblMetazoa" id="XM_017116143.2">
    <property type="protein sequence ID" value="XP_016971632.1"/>
    <property type="gene ID" value="LOC108039215"/>
</dbReference>
<proteinExistence type="predicted"/>
<dbReference type="SMART" id="SM00450">
    <property type="entry name" value="RHOD"/>
    <property type="match status" value="1"/>
</dbReference>
<reference evidence="4" key="2">
    <citation type="submission" date="2025-04" db="UniProtKB">
        <authorList>
            <consortium name="RefSeq"/>
        </authorList>
    </citation>
    <scope>IDENTIFICATION</scope>
</reference>
<dbReference type="PANTHER" id="PTHR44086">
    <property type="entry name" value="THIOSULFATE SULFURTRANSFERASE RDL2, MITOCHONDRIAL-RELATED"/>
    <property type="match status" value="1"/>
</dbReference>
<dbReference type="GeneID" id="108039215"/>
<dbReference type="AlphaFoldDB" id="A0A6P4E162"/>
<dbReference type="Pfam" id="PF00581">
    <property type="entry name" value="Rhodanese"/>
    <property type="match status" value="1"/>
</dbReference>
<dbReference type="InterPro" id="IPR036873">
    <property type="entry name" value="Rhodanese-like_dom_sf"/>
</dbReference>
<reference evidence="2" key="3">
    <citation type="submission" date="2025-05" db="UniProtKB">
        <authorList>
            <consortium name="EnsemblMetazoa"/>
        </authorList>
    </citation>
    <scope>IDENTIFICATION</scope>
</reference>